<reference evidence="1 2" key="1">
    <citation type="submission" date="2019-12" db="EMBL/GenBank/DDBJ databases">
        <title>Draft genome sequence of the ascomycete Xylaria multiplex DSM 110363.</title>
        <authorList>
            <person name="Buettner E."/>
            <person name="Kellner H."/>
        </authorList>
    </citation>
    <scope>NUCLEOTIDE SEQUENCE [LARGE SCALE GENOMIC DNA]</scope>
    <source>
        <strain evidence="1 2">DSM 110363</strain>
    </source>
</reference>
<accession>A0A7C8IH12</accession>
<proteinExistence type="predicted"/>
<sequence>MSLGQKKEILARMAGLLKALQDYPLPASIKGWGGVTFDDSGAIVSASMPSVALDKADVNPHLQGWRANGVRECVDAFIERGLAAELSNLKSKQDRSIVHADFSEYLFIFVEDCLLVL</sequence>
<evidence type="ECO:0000313" key="1">
    <source>
        <dbReference type="EMBL" id="KAF2963486.1"/>
    </source>
</evidence>
<protein>
    <submittedName>
        <fullName evidence="1">Uncharacterized protein</fullName>
    </submittedName>
</protein>
<evidence type="ECO:0000313" key="2">
    <source>
        <dbReference type="Proteomes" id="UP000481858"/>
    </source>
</evidence>
<dbReference type="Proteomes" id="UP000481858">
    <property type="component" value="Unassembled WGS sequence"/>
</dbReference>
<gene>
    <name evidence="1" type="ORF">GQX73_g10082</name>
</gene>
<dbReference type="InParanoid" id="A0A7C8IH12"/>
<dbReference type="OrthoDB" id="2831558at2759"/>
<dbReference type="AlphaFoldDB" id="A0A7C8IH12"/>
<name>A0A7C8IH12_9PEZI</name>
<keyword evidence="2" id="KW-1185">Reference proteome</keyword>
<organism evidence="1 2">
    <name type="scientific">Xylaria multiplex</name>
    <dbReference type="NCBI Taxonomy" id="323545"/>
    <lineage>
        <taxon>Eukaryota</taxon>
        <taxon>Fungi</taxon>
        <taxon>Dikarya</taxon>
        <taxon>Ascomycota</taxon>
        <taxon>Pezizomycotina</taxon>
        <taxon>Sordariomycetes</taxon>
        <taxon>Xylariomycetidae</taxon>
        <taxon>Xylariales</taxon>
        <taxon>Xylariaceae</taxon>
        <taxon>Xylaria</taxon>
    </lineage>
</organism>
<dbReference type="EMBL" id="WUBL01000200">
    <property type="protein sequence ID" value="KAF2963486.1"/>
    <property type="molecule type" value="Genomic_DNA"/>
</dbReference>
<comment type="caution">
    <text evidence="1">The sequence shown here is derived from an EMBL/GenBank/DDBJ whole genome shotgun (WGS) entry which is preliminary data.</text>
</comment>